<organism evidence="1">
    <name type="scientific">marine sediment metagenome</name>
    <dbReference type="NCBI Taxonomy" id="412755"/>
    <lineage>
        <taxon>unclassified sequences</taxon>
        <taxon>metagenomes</taxon>
        <taxon>ecological metagenomes</taxon>
    </lineage>
</organism>
<dbReference type="AlphaFoldDB" id="X1UZK8"/>
<reference evidence="1" key="1">
    <citation type="journal article" date="2014" name="Front. Microbiol.">
        <title>High frequency of phylogenetically diverse reductive dehalogenase-homologous genes in deep subseafloor sedimentary metagenomes.</title>
        <authorList>
            <person name="Kawai M."/>
            <person name="Futagami T."/>
            <person name="Toyoda A."/>
            <person name="Takaki Y."/>
            <person name="Nishi S."/>
            <person name="Hori S."/>
            <person name="Arai W."/>
            <person name="Tsubouchi T."/>
            <person name="Morono Y."/>
            <person name="Uchiyama I."/>
            <person name="Ito T."/>
            <person name="Fujiyama A."/>
            <person name="Inagaki F."/>
            <person name="Takami H."/>
        </authorList>
    </citation>
    <scope>NUCLEOTIDE SEQUENCE</scope>
    <source>
        <strain evidence="1">Expedition CK06-06</strain>
    </source>
</reference>
<proteinExistence type="predicted"/>
<dbReference type="EMBL" id="BARW01032045">
    <property type="protein sequence ID" value="GAJ08987.1"/>
    <property type="molecule type" value="Genomic_DNA"/>
</dbReference>
<sequence>METIADYFSKDDKIAKLEKRISDYRLKVQVQRSQKDKAIIMRDAEKAKRIRTCNVLINLVSSGKLLLTTKEIADLCFVSEKSVREARARLNKLKI</sequence>
<gene>
    <name evidence="1" type="ORF">S12H4_50815</name>
</gene>
<accession>X1UZK8</accession>
<name>X1UZK8_9ZZZZ</name>
<protein>
    <submittedName>
        <fullName evidence="1">Uncharacterized protein</fullName>
    </submittedName>
</protein>
<evidence type="ECO:0000313" key="1">
    <source>
        <dbReference type="EMBL" id="GAJ08987.1"/>
    </source>
</evidence>
<comment type="caution">
    <text evidence="1">The sequence shown here is derived from an EMBL/GenBank/DDBJ whole genome shotgun (WGS) entry which is preliminary data.</text>
</comment>